<proteinExistence type="predicted"/>
<dbReference type="OrthoDB" id="10560635at2759"/>
<sequence>MEPPTLYAPKPTSMPSDLQNALLAWDRNYTNKSYAVHSNIQTHDAVASHSAESLLQDAYPPEAQARLEEYTSWKLMTQIQVLQPKLTYFRMVLSCANLNPEQRRALQQFAADLRTTMDLVEAKNEDGSAASSHPHSPSEEDITNMSITPFASPTDGSSWEGSLSLPSDYSAKGALYSGGVAQLAGHNPSAFTPSASIASQEASQQSMAVPTFDAEAMYSLNEYSMQQAGSSYSYAPPQQQVPSTAGDVNERAVAGFVQPQDAILYPTHAGWTNASHGGPSSTMVTYPSSQASTWDNDLHIPGSFDGCNDALVNAVFSSVCDDRSPVSASSEGGIRRLRFNPAAILRGSRSPCSWSSNMSECSVIV</sequence>
<dbReference type="AlphaFoldDB" id="A0A165M6T8"/>
<evidence type="ECO:0000256" key="1">
    <source>
        <dbReference type="SAM" id="MobiDB-lite"/>
    </source>
</evidence>
<protein>
    <submittedName>
        <fullName evidence="2">Uncharacterized protein</fullName>
    </submittedName>
</protein>
<keyword evidence="3" id="KW-1185">Reference proteome</keyword>
<reference evidence="2 3" key="1">
    <citation type="journal article" date="2016" name="Mol. Biol. Evol.">
        <title>Comparative Genomics of Early-Diverging Mushroom-Forming Fungi Provides Insights into the Origins of Lignocellulose Decay Capabilities.</title>
        <authorList>
            <person name="Nagy L.G."/>
            <person name="Riley R."/>
            <person name="Tritt A."/>
            <person name="Adam C."/>
            <person name="Daum C."/>
            <person name="Floudas D."/>
            <person name="Sun H."/>
            <person name="Yadav J.S."/>
            <person name="Pangilinan J."/>
            <person name="Larsson K.H."/>
            <person name="Matsuura K."/>
            <person name="Barry K."/>
            <person name="Labutti K."/>
            <person name="Kuo R."/>
            <person name="Ohm R.A."/>
            <person name="Bhattacharya S.S."/>
            <person name="Shirouzu T."/>
            <person name="Yoshinaga Y."/>
            <person name="Martin F.M."/>
            <person name="Grigoriev I.V."/>
            <person name="Hibbett D.S."/>
        </authorList>
    </citation>
    <scope>NUCLEOTIDE SEQUENCE [LARGE SCALE GENOMIC DNA]</scope>
    <source>
        <strain evidence="2 3">L-15889</strain>
    </source>
</reference>
<dbReference type="Proteomes" id="UP000076727">
    <property type="component" value="Unassembled WGS sequence"/>
</dbReference>
<dbReference type="EMBL" id="KV429108">
    <property type="protein sequence ID" value="KZT65296.1"/>
    <property type="molecule type" value="Genomic_DNA"/>
</dbReference>
<evidence type="ECO:0000313" key="2">
    <source>
        <dbReference type="EMBL" id="KZT65296.1"/>
    </source>
</evidence>
<organism evidence="2 3">
    <name type="scientific">Daedalea quercina L-15889</name>
    <dbReference type="NCBI Taxonomy" id="1314783"/>
    <lineage>
        <taxon>Eukaryota</taxon>
        <taxon>Fungi</taxon>
        <taxon>Dikarya</taxon>
        <taxon>Basidiomycota</taxon>
        <taxon>Agaricomycotina</taxon>
        <taxon>Agaricomycetes</taxon>
        <taxon>Polyporales</taxon>
        <taxon>Fomitopsis</taxon>
    </lineage>
</organism>
<evidence type="ECO:0000313" key="3">
    <source>
        <dbReference type="Proteomes" id="UP000076727"/>
    </source>
</evidence>
<feature type="region of interest" description="Disordered" evidence="1">
    <location>
        <begin position="124"/>
        <end position="161"/>
    </location>
</feature>
<gene>
    <name evidence="2" type="ORF">DAEQUDRAFT_731559</name>
</gene>
<accession>A0A165M6T8</accession>
<feature type="compositionally biased region" description="Polar residues" evidence="1">
    <location>
        <begin position="143"/>
        <end position="161"/>
    </location>
</feature>
<name>A0A165M6T8_9APHY</name>